<comment type="subcellular location">
    <subcellularLocation>
        <location evidence="1">Cell membrane</location>
        <topology evidence="1">Multi-pass membrane protein</topology>
    </subcellularLocation>
</comment>
<dbReference type="PANTHER" id="PTHR33908">
    <property type="entry name" value="MANNOSYLTRANSFERASE YKCB-RELATED"/>
    <property type="match status" value="1"/>
</dbReference>
<evidence type="ECO:0000256" key="5">
    <source>
        <dbReference type="ARBA" id="ARBA00022692"/>
    </source>
</evidence>
<evidence type="ECO:0000259" key="9">
    <source>
        <dbReference type="Pfam" id="PF13231"/>
    </source>
</evidence>
<feature type="transmembrane region" description="Helical" evidence="8">
    <location>
        <begin position="285"/>
        <end position="303"/>
    </location>
</feature>
<keyword evidence="2" id="KW-1003">Cell membrane</keyword>
<feature type="transmembrane region" description="Helical" evidence="8">
    <location>
        <begin position="94"/>
        <end position="115"/>
    </location>
</feature>
<evidence type="ECO:0000313" key="10">
    <source>
        <dbReference type="EMBL" id="QRG70280.1"/>
    </source>
</evidence>
<keyword evidence="7 8" id="KW-0472">Membrane</keyword>
<evidence type="ECO:0000256" key="2">
    <source>
        <dbReference type="ARBA" id="ARBA00022475"/>
    </source>
</evidence>
<feature type="transmembrane region" description="Helical" evidence="8">
    <location>
        <begin position="214"/>
        <end position="236"/>
    </location>
</feature>
<keyword evidence="3" id="KW-0328">Glycosyltransferase</keyword>
<keyword evidence="11" id="KW-1185">Reference proteome</keyword>
<evidence type="ECO:0000313" key="11">
    <source>
        <dbReference type="Proteomes" id="UP000596248"/>
    </source>
</evidence>
<name>A0ABX7FWH2_BRECH</name>
<sequence length="540" mass="61714">MVNKQLRFTHLKPTLRWLSNDWVISFILFLFAFIIRIPYLYDVPRFIDEWREIGLAAQIARGQAWPLHNTSHDIGPFHNYVLAGLFTLFGFDVYIPRLYVTVTSAATVVVTFWLGRHWAGRITAVFAALLLATNSMHILITHMAWSNDTTPFFVGLAVLVSLKAMDQERRSLWALAGLAWAIALQTHPSVIAALLGVVFYFARQLGWGAFYRDARLRIGIAVLIVGYSNMIIHNFIKPLDSVLWVKRKGYALNQEWSIQGYFQNMLEMGSELIHSLASAFPDGKGWLHGISSFLMLFFIIGLLDGFRRLCRFRNGSFVVAIVISSFLVIPILNDQYKFYIWTRYIAYLFPLCFVTVAIGFQGWIRYLADRDQTRQLRSGLAVAWVLLLILPLHHFYQYAETYIQSGVDNSAEFFTVQTLQPRLTKDSIIVVDKQAKQAEAVSKMLRVKGFRSPLEGVDPNEVREVQAVPSNGGEGIDATYYSRWKKALALHKDHTWYVLSLENKDKLTSLFGITWTKGEVIRGGSGKQIYFVGRISSYEY</sequence>
<evidence type="ECO:0000256" key="3">
    <source>
        <dbReference type="ARBA" id="ARBA00022676"/>
    </source>
</evidence>
<keyword evidence="4" id="KW-0808">Transferase</keyword>
<feature type="transmembrane region" description="Helical" evidence="8">
    <location>
        <begin position="344"/>
        <end position="364"/>
    </location>
</feature>
<keyword evidence="6 8" id="KW-1133">Transmembrane helix</keyword>
<evidence type="ECO:0000256" key="4">
    <source>
        <dbReference type="ARBA" id="ARBA00022679"/>
    </source>
</evidence>
<dbReference type="InterPro" id="IPR038731">
    <property type="entry name" value="RgtA/B/C-like"/>
</dbReference>
<protein>
    <submittedName>
        <fullName evidence="10">Glycosyltransferase family 39 protein</fullName>
    </submittedName>
</protein>
<evidence type="ECO:0000256" key="1">
    <source>
        <dbReference type="ARBA" id="ARBA00004651"/>
    </source>
</evidence>
<accession>A0ABX7FWH2</accession>
<feature type="transmembrane region" description="Helical" evidence="8">
    <location>
        <begin position="315"/>
        <end position="332"/>
    </location>
</feature>
<feature type="transmembrane region" description="Helical" evidence="8">
    <location>
        <begin position="376"/>
        <end position="396"/>
    </location>
</feature>
<evidence type="ECO:0000256" key="6">
    <source>
        <dbReference type="ARBA" id="ARBA00022989"/>
    </source>
</evidence>
<gene>
    <name evidence="10" type="ORF">JNE38_14880</name>
</gene>
<keyword evidence="5 8" id="KW-0812">Transmembrane</keyword>
<reference evidence="10 11" key="1">
    <citation type="submission" date="2021-01" db="EMBL/GenBank/DDBJ databases">
        <title>Identification of strong promoters based on the transcriptome of Brevibacillus choshinensis.</title>
        <authorList>
            <person name="Yao D."/>
            <person name="Zhang K."/>
            <person name="Wu J."/>
        </authorList>
    </citation>
    <scope>NUCLEOTIDE SEQUENCE [LARGE SCALE GENOMIC DNA]</scope>
    <source>
        <strain evidence="10 11">HPD31-SP3</strain>
    </source>
</reference>
<feature type="transmembrane region" description="Helical" evidence="8">
    <location>
        <begin position="21"/>
        <end position="41"/>
    </location>
</feature>
<proteinExistence type="predicted"/>
<dbReference type="PANTHER" id="PTHR33908:SF11">
    <property type="entry name" value="MEMBRANE PROTEIN"/>
    <property type="match status" value="1"/>
</dbReference>
<feature type="transmembrane region" description="Helical" evidence="8">
    <location>
        <begin position="172"/>
        <end position="202"/>
    </location>
</feature>
<evidence type="ECO:0000256" key="7">
    <source>
        <dbReference type="ARBA" id="ARBA00023136"/>
    </source>
</evidence>
<dbReference type="EMBL" id="CP069127">
    <property type="protein sequence ID" value="QRG70280.1"/>
    <property type="molecule type" value="Genomic_DNA"/>
</dbReference>
<organism evidence="10 11">
    <name type="scientific">Brevibacillus choshinensis</name>
    <dbReference type="NCBI Taxonomy" id="54911"/>
    <lineage>
        <taxon>Bacteria</taxon>
        <taxon>Bacillati</taxon>
        <taxon>Bacillota</taxon>
        <taxon>Bacilli</taxon>
        <taxon>Bacillales</taxon>
        <taxon>Paenibacillaceae</taxon>
        <taxon>Brevibacillus</taxon>
    </lineage>
</organism>
<evidence type="ECO:0000256" key="8">
    <source>
        <dbReference type="SAM" id="Phobius"/>
    </source>
</evidence>
<feature type="domain" description="Glycosyltransferase RgtA/B/C/D-like" evidence="9">
    <location>
        <begin position="75"/>
        <end position="204"/>
    </location>
</feature>
<dbReference type="InterPro" id="IPR050297">
    <property type="entry name" value="LipidA_mod_glycosyltrf_83"/>
</dbReference>
<feature type="transmembrane region" description="Helical" evidence="8">
    <location>
        <begin position="122"/>
        <end position="145"/>
    </location>
</feature>
<dbReference type="Pfam" id="PF13231">
    <property type="entry name" value="PMT_2"/>
    <property type="match status" value="1"/>
</dbReference>
<dbReference type="RefSeq" id="WP_203357254.1">
    <property type="nucleotide sequence ID" value="NZ_CP069127.1"/>
</dbReference>
<dbReference type="Proteomes" id="UP000596248">
    <property type="component" value="Chromosome"/>
</dbReference>